<evidence type="ECO:0000313" key="3">
    <source>
        <dbReference type="EMBL" id="KAI9554668.1"/>
    </source>
</evidence>
<dbReference type="EMBL" id="WJBH02000008">
    <property type="protein sequence ID" value="KAI9554668.1"/>
    <property type="molecule type" value="Genomic_DNA"/>
</dbReference>
<dbReference type="Pfam" id="PF13975">
    <property type="entry name" value="gag-asp_proteas"/>
    <property type="match status" value="1"/>
</dbReference>
<proteinExistence type="predicted"/>
<protein>
    <recommendedName>
        <fullName evidence="2">Peptidase A2 domain-containing protein</fullName>
    </recommendedName>
</protein>
<dbReference type="AlphaFoldDB" id="A0AAD5PR27"/>
<gene>
    <name evidence="3" type="ORF">GHT06_019941</name>
</gene>
<name>A0AAD5PR27_9CRUS</name>
<dbReference type="InterPro" id="IPR001995">
    <property type="entry name" value="Peptidase_A2_cat"/>
</dbReference>
<keyword evidence="1" id="KW-0378">Hydrolase</keyword>
<dbReference type="Gene3D" id="2.40.70.10">
    <property type="entry name" value="Acid Proteases"/>
    <property type="match status" value="2"/>
</dbReference>
<evidence type="ECO:0000313" key="4">
    <source>
        <dbReference type="Proteomes" id="UP000820818"/>
    </source>
</evidence>
<accession>A0AAD5PR27</accession>
<dbReference type="GO" id="GO:0004190">
    <property type="term" value="F:aspartic-type endopeptidase activity"/>
    <property type="evidence" value="ECO:0007669"/>
    <property type="project" value="InterPro"/>
</dbReference>
<evidence type="ECO:0000259" key="2">
    <source>
        <dbReference type="PROSITE" id="PS50175"/>
    </source>
</evidence>
<dbReference type="PANTHER" id="PTHR36943:SF1">
    <property type="entry name" value="CCHC-TYPE DOMAIN-CONTAINING PROTEIN"/>
    <property type="match status" value="1"/>
</dbReference>
<dbReference type="Proteomes" id="UP000820818">
    <property type="component" value="Linkage Group LG8"/>
</dbReference>
<dbReference type="InterPro" id="IPR021109">
    <property type="entry name" value="Peptidase_aspartic_dom_sf"/>
</dbReference>
<comment type="caution">
    <text evidence="3">The sequence shown here is derived from an EMBL/GenBank/DDBJ whole genome shotgun (WGS) entry which is preliminary data.</text>
</comment>
<dbReference type="PROSITE" id="PS50175">
    <property type="entry name" value="ASP_PROT_RETROV"/>
    <property type="match status" value="1"/>
</dbReference>
<sequence length="278" mass="31371">MTEVPKAIRKNGMIFLDIQINGHSVEFLFDSGAHWTIVSNRVWRDIGMPTMQPSNIRVYSATHTHVPSAGILEAEVGFGGETTSAPLMISTSDDTPNLLGRNWIPLLLDFDMNQLLYQGVVLKRGTQDLQKKFRLLKHMRQSVWSNGFFADVKCRNANINMLIDTGPHVTSIGTKLWKKLGQPPLSPAPKLWDMAGVEIPIRGQFTTSIEYEDQEVILLPLLVHYSDDPAVLGIDWLESGLNLNFNEIFHNLHFQMPTTYTDKKQSEAESEEKPNPTE</sequence>
<reference evidence="3 4" key="1">
    <citation type="submission" date="2022-05" db="EMBL/GenBank/DDBJ databases">
        <title>A multi-omics perspective on studying reproductive biology in Daphnia sinensis.</title>
        <authorList>
            <person name="Jia J."/>
        </authorList>
    </citation>
    <scope>NUCLEOTIDE SEQUENCE [LARGE SCALE GENOMIC DNA]</scope>
    <source>
        <strain evidence="3 4">WSL</strain>
    </source>
</reference>
<dbReference type="SUPFAM" id="SSF50630">
    <property type="entry name" value="Acid proteases"/>
    <property type="match status" value="2"/>
</dbReference>
<feature type="domain" description="Peptidase A2" evidence="2">
    <location>
        <begin position="25"/>
        <end position="103"/>
    </location>
</feature>
<keyword evidence="4" id="KW-1185">Reference proteome</keyword>
<dbReference type="GO" id="GO:0006508">
    <property type="term" value="P:proteolysis"/>
    <property type="evidence" value="ECO:0007669"/>
    <property type="project" value="InterPro"/>
</dbReference>
<dbReference type="PANTHER" id="PTHR36943">
    <property type="entry name" value="CCHC-TYPE DOMAIN-CONTAINING PROTEIN"/>
    <property type="match status" value="1"/>
</dbReference>
<organism evidence="3 4">
    <name type="scientific">Daphnia sinensis</name>
    <dbReference type="NCBI Taxonomy" id="1820382"/>
    <lineage>
        <taxon>Eukaryota</taxon>
        <taxon>Metazoa</taxon>
        <taxon>Ecdysozoa</taxon>
        <taxon>Arthropoda</taxon>
        <taxon>Crustacea</taxon>
        <taxon>Branchiopoda</taxon>
        <taxon>Diplostraca</taxon>
        <taxon>Cladocera</taxon>
        <taxon>Anomopoda</taxon>
        <taxon>Daphniidae</taxon>
        <taxon>Daphnia</taxon>
        <taxon>Daphnia similis group</taxon>
    </lineage>
</organism>
<evidence type="ECO:0000256" key="1">
    <source>
        <dbReference type="ARBA" id="ARBA00022801"/>
    </source>
</evidence>